<reference evidence="2 3" key="1">
    <citation type="submission" date="2019-05" db="EMBL/GenBank/DDBJ databases">
        <title>Another draft genome of Portunus trituberculatus and its Hox gene families provides insights of decapod evolution.</title>
        <authorList>
            <person name="Jeong J.-H."/>
            <person name="Song I."/>
            <person name="Kim S."/>
            <person name="Choi T."/>
            <person name="Kim D."/>
            <person name="Ryu S."/>
            <person name="Kim W."/>
        </authorList>
    </citation>
    <scope>NUCLEOTIDE SEQUENCE [LARGE SCALE GENOMIC DNA]</scope>
    <source>
        <tissue evidence="2">Muscle</tissue>
    </source>
</reference>
<evidence type="ECO:0000256" key="1">
    <source>
        <dbReference type="SAM" id="MobiDB-lite"/>
    </source>
</evidence>
<proteinExistence type="predicted"/>
<name>A0A5B7G4D9_PORTR</name>
<keyword evidence="3" id="KW-1185">Reference proteome</keyword>
<sequence length="60" mass="6672">MKRMQLLDLSTTKSRQGEKNKSVASEAAIIAAVEENHDSFARCRSGVALSVHGSERRREE</sequence>
<comment type="caution">
    <text evidence="2">The sequence shown here is derived from an EMBL/GenBank/DDBJ whole genome shotgun (WGS) entry which is preliminary data.</text>
</comment>
<dbReference type="AlphaFoldDB" id="A0A5B7G4D9"/>
<accession>A0A5B7G4D9</accession>
<gene>
    <name evidence="2" type="ORF">E2C01_046298</name>
</gene>
<evidence type="ECO:0000313" key="3">
    <source>
        <dbReference type="Proteomes" id="UP000324222"/>
    </source>
</evidence>
<evidence type="ECO:0000313" key="2">
    <source>
        <dbReference type="EMBL" id="MPC52429.1"/>
    </source>
</evidence>
<organism evidence="2 3">
    <name type="scientific">Portunus trituberculatus</name>
    <name type="common">Swimming crab</name>
    <name type="synonym">Neptunus trituberculatus</name>
    <dbReference type="NCBI Taxonomy" id="210409"/>
    <lineage>
        <taxon>Eukaryota</taxon>
        <taxon>Metazoa</taxon>
        <taxon>Ecdysozoa</taxon>
        <taxon>Arthropoda</taxon>
        <taxon>Crustacea</taxon>
        <taxon>Multicrustacea</taxon>
        <taxon>Malacostraca</taxon>
        <taxon>Eumalacostraca</taxon>
        <taxon>Eucarida</taxon>
        <taxon>Decapoda</taxon>
        <taxon>Pleocyemata</taxon>
        <taxon>Brachyura</taxon>
        <taxon>Eubrachyura</taxon>
        <taxon>Portunoidea</taxon>
        <taxon>Portunidae</taxon>
        <taxon>Portuninae</taxon>
        <taxon>Portunus</taxon>
    </lineage>
</organism>
<dbReference type="EMBL" id="VSRR010010876">
    <property type="protein sequence ID" value="MPC52429.1"/>
    <property type="molecule type" value="Genomic_DNA"/>
</dbReference>
<dbReference type="Proteomes" id="UP000324222">
    <property type="component" value="Unassembled WGS sequence"/>
</dbReference>
<protein>
    <submittedName>
        <fullName evidence="2">Uncharacterized protein</fullName>
    </submittedName>
</protein>
<feature type="region of interest" description="Disordered" evidence="1">
    <location>
        <begin position="1"/>
        <end position="22"/>
    </location>
</feature>